<dbReference type="NCBIfam" id="NF006914">
    <property type="entry name" value="PRK09404.1"/>
    <property type="match status" value="1"/>
</dbReference>
<evidence type="ECO:0000259" key="6">
    <source>
        <dbReference type="SMART" id="SM00861"/>
    </source>
</evidence>
<comment type="caution">
    <text evidence="7">The sequence shown here is derived from an EMBL/GenBank/DDBJ whole genome shotgun (WGS) entry which is preliminary data.</text>
</comment>
<dbReference type="InterPro" id="IPR005475">
    <property type="entry name" value="Transketolase-like_Pyr-bd"/>
</dbReference>
<dbReference type="AlphaFoldDB" id="A0AAN8PU90"/>
<dbReference type="PANTHER" id="PTHR23152">
    <property type="entry name" value="2-OXOGLUTARATE DEHYDROGENASE"/>
    <property type="match status" value="1"/>
</dbReference>
<dbReference type="Pfam" id="PF16870">
    <property type="entry name" value="OxoGdeHyase_C"/>
    <property type="match status" value="1"/>
</dbReference>
<dbReference type="SMART" id="SM00861">
    <property type="entry name" value="Transket_pyr"/>
    <property type="match status" value="1"/>
</dbReference>
<evidence type="ECO:0000313" key="7">
    <source>
        <dbReference type="EMBL" id="KAK6182549.1"/>
    </source>
</evidence>
<dbReference type="CDD" id="cd02016">
    <property type="entry name" value="TPP_E1_OGDC_like"/>
    <property type="match status" value="1"/>
</dbReference>
<dbReference type="EMBL" id="JAZGQO010000007">
    <property type="protein sequence ID" value="KAK6182549.1"/>
    <property type="molecule type" value="Genomic_DNA"/>
</dbReference>
<dbReference type="InterPro" id="IPR042179">
    <property type="entry name" value="KGD_C_sf"/>
</dbReference>
<dbReference type="PANTHER" id="PTHR23152:SF4">
    <property type="entry name" value="2-OXOADIPATE DEHYDROGENASE COMPLEX COMPONENT E1"/>
    <property type="match status" value="1"/>
</dbReference>
<dbReference type="InterPro" id="IPR029061">
    <property type="entry name" value="THDP-binding"/>
</dbReference>
<evidence type="ECO:0000256" key="1">
    <source>
        <dbReference type="ARBA" id="ARBA00001964"/>
    </source>
</evidence>
<comment type="cofactor">
    <cofactor evidence="1">
        <name>thiamine diphosphate</name>
        <dbReference type="ChEBI" id="CHEBI:58937"/>
    </cofactor>
</comment>
<dbReference type="InterPro" id="IPR031717">
    <property type="entry name" value="ODO-1/KGD_C"/>
</dbReference>
<dbReference type="Gene3D" id="3.40.50.970">
    <property type="match status" value="1"/>
</dbReference>
<dbReference type="Gene3D" id="3.40.50.11610">
    <property type="entry name" value="Multifunctional 2-oxoglutarate metabolism enzyme, C-terminal domain"/>
    <property type="match status" value="1"/>
</dbReference>
<dbReference type="NCBIfam" id="TIGR00239">
    <property type="entry name" value="2oxo_dh_E1"/>
    <property type="match status" value="1"/>
</dbReference>
<dbReference type="NCBIfam" id="NF008907">
    <property type="entry name" value="PRK12270.1"/>
    <property type="match status" value="1"/>
</dbReference>
<evidence type="ECO:0000256" key="4">
    <source>
        <dbReference type="ARBA" id="ARBA00023002"/>
    </source>
</evidence>
<feature type="domain" description="Transketolase-like pyrimidine-binding" evidence="6">
    <location>
        <begin position="573"/>
        <end position="776"/>
    </location>
</feature>
<name>A0AAN8PU90_PATCE</name>
<keyword evidence="3" id="KW-0809">Transit peptide</keyword>
<sequence length="922" mass="103701">MYRFLSNSTRLTGCHAKRCATLYHSKTGVYGYKPSAESDNEKLVIEGDALQNRIKNGNIYQLVQAYRKFGHLKANLDPLGIQTRRNPCELSLERYGLSNDLNQQINTTGIFYSNQSQISIGDLVQQLEEQYCQGIAAEFDHLVSETEREWFAETFENKSEIGISEQRKTDLAKLLLKSQTFDHFLANKFTTVKRYGGEGGESMMGVFDEIFRSCSEYDVSNVVMCMPHRGRLNFLTCMLKFPPVIMLQKMKGKTEFPPDVKGTGDVLSHLYTSVDLEYGGKNVHVSFLPNPSHLEANDPVAVGKARAKQQMLQEGEYSGDDKSKIGDKVLCLQVHGDAAFSAQGIVAETLIIADCPHFTVGGSIHLIVNNQIGFTAEARQGRSSTYSSDIGKINSIPVLHVNADYPEDVIRATSVAIKYRQKFRKDIIIDLMCYRKYGHNELDDPAFTNPLMYQAINSRKSIPDLYAEKIVSEGICEMSILDDTIKEWNTVLQSDISKVDSYVIQPFHLLKQWSNMQQAGDVISRWDTGVDIDTLKFIGAKSVEIPEAWKSHTTIQKTHLDRRKQKLMEGKELDWATAEALSIGSLLYQGFNVRICGQDVGRGTFSHRHAMVIDQQTDDMYIPLNNIADTQQAFFEVANSALSEEAVLGFEYGMSLESPNNLIIWEAQFGDFFNGAQSIIDTYITSGETKWLLQSGIVMLLPHGMDGAGPEHSNARIERFLQLSDSKEDGIDSDDVNIQVVHPTTSAQYFHLLRRQMVRNYRKPLIVAAPKVILRLPAAASDLSTMGPGTEFQTVLEDSTSIKPDAVERVIFCSGKHYYNLVKERESRNINNTVFIRLESLCPFPTAEIQAELSKYSNAKDFIWSQEEHRNMGAWSFVAPRFENVVGCKLRYAGRDVLSTSAVGIGELHQKEVKDIMEKTFS</sequence>
<dbReference type="Pfam" id="PF02779">
    <property type="entry name" value="Transket_pyr"/>
    <property type="match status" value="1"/>
</dbReference>
<proteinExistence type="inferred from homology"/>
<reference evidence="7 8" key="1">
    <citation type="submission" date="2024-01" db="EMBL/GenBank/DDBJ databases">
        <title>The genome of the rayed Mediterranean limpet Patella caerulea (Linnaeus, 1758).</title>
        <authorList>
            <person name="Anh-Thu Weber A."/>
            <person name="Halstead-Nussloch G."/>
        </authorList>
    </citation>
    <scope>NUCLEOTIDE SEQUENCE [LARGE SCALE GENOMIC DNA]</scope>
    <source>
        <strain evidence="7">AATW-2023a</strain>
        <tissue evidence="7">Whole specimen</tissue>
    </source>
</reference>
<dbReference type="Pfam" id="PF00676">
    <property type="entry name" value="E1_dh"/>
    <property type="match status" value="1"/>
</dbReference>
<comment type="similarity">
    <text evidence="2">Belongs to the alpha-ketoglutarate dehydrogenase family.</text>
</comment>
<protein>
    <recommendedName>
        <fullName evidence="6">Transketolase-like pyrimidine-binding domain-containing protein</fullName>
    </recommendedName>
</protein>
<organism evidence="7 8">
    <name type="scientific">Patella caerulea</name>
    <name type="common">Rayed Mediterranean limpet</name>
    <dbReference type="NCBI Taxonomy" id="87958"/>
    <lineage>
        <taxon>Eukaryota</taxon>
        <taxon>Metazoa</taxon>
        <taxon>Spiralia</taxon>
        <taxon>Lophotrochozoa</taxon>
        <taxon>Mollusca</taxon>
        <taxon>Gastropoda</taxon>
        <taxon>Patellogastropoda</taxon>
        <taxon>Patelloidea</taxon>
        <taxon>Patellidae</taxon>
        <taxon>Patella</taxon>
    </lineage>
</organism>
<keyword evidence="4" id="KW-0560">Oxidoreductase</keyword>
<dbReference type="InterPro" id="IPR001017">
    <property type="entry name" value="DH_E1"/>
</dbReference>
<evidence type="ECO:0000256" key="2">
    <source>
        <dbReference type="ARBA" id="ARBA00006936"/>
    </source>
</evidence>
<gene>
    <name evidence="7" type="ORF">SNE40_010205</name>
</gene>
<dbReference type="Proteomes" id="UP001347796">
    <property type="component" value="Unassembled WGS sequence"/>
</dbReference>
<accession>A0AAN8PU90</accession>
<evidence type="ECO:0000256" key="5">
    <source>
        <dbReference type="ARBA" id="ARBA00023052"/>
    </source>
</evidence>
<dbReference type="GO" id="GO:0016624">
    <property type="term" value="F:oxidoreductase activity, acting on the aldehyde or oxo group of donors, disulfide as acceptor"/>
    <property type="evidence" value="ECO:0007669"/>
    <property type="project" value="InterPro"/>
</dbReference>
<keyword evidence="8" id="KW-1185">Reference proteome</keyword>
<keyword evidence="5" id="KW-0786">Thiamine pyrophosphate</keyword>
<dbReference type="SUPFAM" id="SSF52518">
    <property type="entry name" value="Thiamin diphosphate-binding fold (THDP-binding)"/>
    <property type="match status" value="2"/>
</dbReference>
<evidence type="ECO:0000313" key="8">
    <source>
        <dbReference type="Proteomes" id="UP001347796"/>
    </source>
</evidence>
<evidence type="ECO:0000256" key="3">
    <source>
        <dbReference type="ARBA" id="ARBA00022946"/>
    </source>
</evidence>
<dbReference type="Gene3D" id="3.40.50.12470">
    <property type="match status" value="1"/>
</dbReference>
<dbReference type="Gene3D" id="1.10.287.1150">
    <property type="entry name" value="TPP helical domain"/>
    <property type="match status" value="1"/>
</dbReference>
<dbReference type="PIRSF" id="PIRSF000157">
    <property type="entry name" value="Oxoglu_dh_E1"/>
    <property type="match status" value="1"/>
</dbReference>
<dbReference type="GO" id="GO:0030976">
    <property type="term" value="F:thiamine pyrophosphate binding"/>
    <property type="evidence" value="ECO:0007669"/>
    <property type="project" value="InterPro"/>
</dbReference>
<dbReference type="InterPro" id="IPR011603">
    <property type="entry name" value="2oxoglutarate_DH_E1"/>
</dbReference>